<name>A0A1J4QIK6_9GAMM</name>
<proteinExistence type="inferred from homology"/>
<dbReference type="SUPFAM" id="SSF56214">
    <property type="entry name" value="4'-phosphopantetheinyl transferase"/>
    <property type="match status" value="2"/>
</dbReference>
<dbReference type="GO" id="GO:0008897">
    <property type="term" value="F:holo-[acyl-carrier-protein] synthase activity"/>
    <property type="evidence" value="ECO:0007669"/>
    <property type="project" value="InterPro"/>
</dbReference>
<gene>
    <name evidence="5" type="ORF">BFR47_07860</name>
</gene>
<dbReference type="EMBL" id="MDKE01000001">
    <property type="protein sequence ID" value="OIN14401.1"/>
    <property type="molecule type" value="Genomic_DNA"/>
</dbReference>
<dbReference type="GO" id="GO:0005829">
    <property type="term" value="C:cytosol"/>
    <property type="evidence" value="ECO:0007669"/>
    <property type="project" value="TreeGrafter"/>
</dbReference>
<organism evidence="5 6">
    <name type="scientific">Oceanisphaera psychrotolerans</name>
    <dbReference type="NCBI Taxonomy" id="1414654"/>
    <lineage>
        <taxon>Bacteria</taxon>
        <taxon>Pseudomonadati</taxon>
        <taxon>Pseudomonadota</taxon>
        <taxon>Gammaproteobacteria</taxon>
        <taxon>Aeromonadales</taxon>
        <taxon>Aeromonadaceae</taxon>
        <taxon>Oceanisphaera</taxon>
    </lineage>
</organism>
<comment type="caution">
    <text evidence="5">The sequence shown here is derived from an EMBL/GenBank/DDBJ whole genome shotgun (WGS) entry which is preliminary data.</text>
</comment>
<evidence type="ECO:0000256" key="2">
    <source>
        <dbReference type="ARBA" id="ARBA00022679"/>
    </source>
</evidence>
<accession>A0A1J4QIK6</accession>
<reference evidence="5 6" key="1">
    <citation type="submission" date="2016-07" db="EMBL/GenBank/DDBJ databases">
        <title>Draft Genome Sequence of Oceanisphaera psychrotolerans, isolated from coastal sediment samples.</title>
        <authorList>
            <person name="Zhuo S."/>
            <person name="Ruan Z."/>
        </authorList>
    </citation>
    <scope>NUCLEOTIDE SEQUENCE [LARGE SCALE GENOMIC DNA]</scope>
    <source>
        <strain evidence="5 6">LAM-WHM-ZC</strain>
    </source>
</reference>
<dbReference type="AlphaFoldDB" id="A0A1J4QIK6"/>
<sequence length="252" mass="28235">MSKNKDIFTGLLICDCSGVSLPENARKTLSQPELARLDGIRHPRQAMLFLLGRYLLRHLLAERLGLAPDRIPIHIDARGKPRLEQAGWHFNISHSGDLLALAFGNRGSLGLDIEGRQLSPPQITRLARRYLSEPEQQWLSRGTRPEADFLRLWTVKEAVLKADGGGIANNLQRVHWQPDDSCATLDQHPYRLYQYPLAHSWLTLAIDSQSEAGEALPGAEPTHLRLPDLPLELEITGQQPNLPIVPPFITPE</sequence>
<dbReference type="Pfam" id="PF22624">
    <property type="entry name" value="AASDHPPT_N"/>
    <property type="match status" value="1"/>
</dbReference>
<evidence type="ECO:0000259" key="3">
    <source>
        <dbReference type="Pfam" id="PF01648"/>
    </source>
</evidence>
<evidence type="ECO:0000256" key="1">
    <source>
        <dbReference type="ARBA" id="ARBA00010990"/>
    </source>
</evidence>
<keyword evidence="6" id="KW-1185">Reference proteome</keyword>
<dbReference type="Pfam" id="PF01648">
    <property type="entry name" value="ACPS"/>
    <property type="match status" value="1"/>
</dbReference>
<keyword evidence="2" id="KW-0808">Transferase</keyword>
<dbReference type="InterPro" id="IPR008278">
    <property type="entry name" value="4-PPantetheinyl_Trfase_dom"/>
</dbReference>
<feature type="domain" description="4'-phosphopantetheinyl transferase N-terminal" evidence="4">
    <location>
        <begin position="27"/>
        <end position="102"/>
    </location>
</feature>
<dbReference type="GO" id="GO:0019878">
    <property type="term" value="P:lysine biosynthetic process via aminoadipic acid"/>
    <property type="evidence" value="ECO:0007669"/>
    <property type="project" value="TreeGrafter"/>
</dbReference>
<evidence type="ECO:0000259" key="4">
    <source>
        <dbReference type="Pfam" id="PF22624"/>
    </source>
</evidence>
<dbReference type="Proteomes" id="UP000243073">
    <property type="component" value="Unassembled WGS sequence"/>
</dbReference>
<comment type="similarity">
    <text evidence="1">Belongs to the P-Pant transferase superfamily. Gsp/Sfp/HetI/AcpT family.</text>
</comment>
<dbReference type="PANTHER" id="PTHR12215">
    <property type="entry name" value="PHOSPHOPANTETHEINE TRANSFERASE"/>
    <property type="match status" value="1"/>
</dbReference>
<dbReference type="STRING" id="1414654.BFR47_07860"/>
<dbReference type="OrthoDB" id="9808281at2"/>
<feature type="domain" description="4'-phosphopantetheinyl transferase" evidence="3">
    <location>
        <begin position="108"/>
        <end position="181"/>
    </location>
</feature>
<dbReference type="RefSeq" id="WP_071471204.1">
    <property type="nucleotide sequence ID" value="NZ_MDKE01000001.1"/>
</dbReference>
<dbReference type="InterPro" id="IPR050559">
    <property type="entry name" value="P-Pant_transferase_sf"/>
</dbReference>
<evidence type="ECO:0000313" key="6">
    <source>
        <dbReference type="Proteomes" id="UP000243073"/>
    </source>
</evidence>
<dbReference type="InterPro" id="IPR055066">
    <property type="entry name" value="AASDHPPT_N"/>
</dbReference>
<evidence type="ECO:0000313" key="5">
    <source>
        <dbReference type="EMBL" id="OIN14401.1"/>
    </source>
</evidence>
<dbReference type="PANTHER" id="PTHR12215:SF10">
    <property type="entry name" value="L-AMINOADIPATE-SEMIALDEHYDE DEHYDROGENASE-PHOSPHOPANTETHEINYL TRANSFERASE"/>
    <property type="match status" value="1"/>
</dbReference>
<dbReference type="GO" id="GO:0000287">
    <property type="term" value="F:magnesium ion binding"/>
    <property type="evidence" value="ECO:0007669"/>
    <property type="project" value="InterPro"/>
</dbReference>
<dbReference type="InterPro" id="IPR037143">
    <property type="entry name" value="4-PPantetheinyl_Trfase_dom_sf"/>
</dbReference>
<protein>
    <submittedName>
        <fullName evidence="5">Uncharacterized protein</fullName>
    </submittedName>
</protein>
<dbReference type="Gene3D" id="3.90.470.20">
    <property type="entry name" value="4'-phosphopantetheinyl transferase domain"/>
    <property type="match status" value="2"/>
</dbReference>